<feature type="transmembrane region" description="Helical" evidence="1">
    <location>
        <begin position="92"/>
        <end position="109"/>
    </location>
</feature>
<feature type="transmembrane region" description="Helical" evidence="1">
    <location>
        <begin position="53"/>
        <end position="72"/>
    </location>
</feature>
<accession>A0A5B7GWC6</accession>
<name>A0A5B7GWC6_PORTR</name>
<keyword evidence="1" id="KW-0812">Transmembrane</keyword>
<protein>
    <submittedName>
        <fullName evidence="2">Uncharacterized protein</fullName>
    </submittedName>
</protein>
<dbReference type="Proteomes" id="UP000324222">
    <property type="component" value="Unassembled WGS sequence"/>
</dbReference>
<keyword evidence="3" id="KW-1185">Reference proteome</keyword>
<proteinExistence type="predicted"/>
<reference evidence="2 3" key="1">
    <citation type="submission" date="2019-05" db="EMBL/GenBank/DDBJ databases">
        <title>Another draft genome of Portunus trituberculatus and its Hox gene families provides insights of decapod evolution.</title>
        <authorList>
            <person name="Jeong J.-H."/>
            <person name="Song I."/>
            <person name="Kim S."/>
            <person name="Choi T."/>
            <person name="Kim D."/>
            <person name="Ryu S."/>
            <person name="Kim W."/>
        </authorList>
    </citation>
    <scope>NUCLEOTIDE SEQUENCE [LARGE SCALE GENOMIC DNA]</scope>
    <source>
        <tissue evidence="2">Muscle</tissue>
    </source>
</reference>
<keyword evidence="1" id="KW-1133">Transmembrane helix</keyword>
<evidence type="ECO:0000313" key="2">
    <source>
        <dbReference type="EMBL" id="MPC61517.1"/>
    </source>
</evidence>
<gene>
    <name evidence="2" type="ORF">E2C01_055590</name>
</gene>
<dbReference type="AlphaFoldDB" id="A0A5B7GWC6"/>
<comment type="caution">
    <text evidence="2">The sequence shown here is derived from an EMBL/GenBank/DDBJ whole genome shotgun (WGS) entry which is preliminary data.</text>
</comment>
<evidence type="ECO:0000256" key="1">
    <source>
        <dbReference type="SAM" id="Phobius"/>
    </source>
</evidence>
<sequence>MYDEEAFTGWQHWKENSPADRGRSVQWRTSTLPFVLTSQSFDRAEPSRAEPRAAYIGTFVIAIVDKTAWYWITLIVSSGVSETMGKQGGWLLAYWLVFSNTSVLHLHYFKRALLDAVKFLGKL</sequence>
<organism evidence="2 3">
    <name type="scientific">Portunus trituberculatus</name>
    <name type="common">Swimming crab</name>
    <name type="synonym">Neptunus trituberculatus</name>
    <dbReference type="NCBI Taxonomy" id="210409"/>
    <lineage>
        <taxon>Eukaryota</taxon>
        <taxon>Metazoa</taxon>
        <taxon>Ecdysozoa</taxon>
        <taxon>Arthropoda</taxon>
        <taxon>Crustacea</taxon>
        <taxon>Multicrustacea</taxon>
        <taxon>Malacostraca</taxon>
        <taxon>Eumalacostraca</taxon>
        <taxon>Eucarida</taxon>
        <taxon>Decapoda</taxon>
        <taxon>Pleocyemata</taxon>
        <taxon>Brachyura</taxon>
        <taxon>Eubrachyura</taxon>
        <taxon>Portunoidea</taxon>
        <taxon>Portunidae</taxon>
        <taxon>Portuninae</taxon>
        <taxon>Portunus</taxon>
    </lineage>
</organism>
<evidence type="ECO:0000313" key="3">
    <source>
        <dbReference type="Proteomes" id="UP000324222"/>
    </source>
</evidence>
<keyword evidence="1" id="KW-0472">Membrane</keyword>
<dbReference type="EMBL" id="VSRR010018609">
    <property type="protein sequence ID" value="MPC61517.1"/>
    <property type="molecule type" value="Genomic_DNA"/>
</dbReference>